<dbReference type="Proteomes" id="UP000595446">
    <property type="component" value="Chromosome"/>
</dbReference>
<reference evidence="1 2" key="1">
    <citation type="submission" date="2020-12" db="EMBL/GenBank/DDBJ databases">
        <title>Complete genome sequence of Mycobacterium heckeshornense JCM 15655T, closely related to a pathogenic non-tuberculous mycobacterial species Mycobacterium xenopi.</title>
        <authorList>
            <person name="Yoshida M."/>
            <person name="Fukano H."/>
            <person name="Asakura T."/>
            <person name="Suzuki M."/>
            <person name="Hoshino Y."/>
        </authorList>
    </citation>
    <scope>NUCLEOTIDE SEQUENCE [LARGE SCALE GENOMIC DNA]</scope>
    <source>
        <strain evidence="1 2">JCM 15655</strain>
    </source>
</reference>
<dbReference type="RefSeq" id="WP_244975097.1">
    <property type="nucleotide sequence ID" value="NZ_AP024310.1"/>
</dbReference>
<evidence type="ECO:0000313" key="1">
    <source>
        <dbReference type="EMBL" id="BCO35128.1"/>
    </source>
</evidence>
<evidence type="ECO:0000313" key="2">
    <source>
        <dbReference type="Proteomes" id="UP000595446"/>
    </source>
</evidence>
<organism evidence="1 2">
    <name type="scientific">Mycobacterium heckeshornense</name>
    <dbReference type="NCBI Taxonomy" id="110505"/>
    <lineage>
        <taxon>Bacteria</taxon>
        <taxon>Bacillati</taxon>
        <taxon>Actinomycetota</taxon>
        <taxon>Actinomycetes</taxon>
        <taxon>Mycobacteriales</taxon>
        <taxon>Mycobacteriaceae</taxon>
        <taxon>Mycobacterium</taxon>
    </lineage>
</organism>
<evidence type="ECO:0008006" key="3">
    <source>
        <dbReference type="Google" id="ProtNLM"/>
    </source>
</evidence>
<proteinExistence type="predicted"/>
<keyword evidence="2" id="KW-1185">Reference proteome</keyword>
<dbReference type="AlphaFoldDB" id="A0A7R7YR63"/>
<sequence length="54" mass="5828">MLTWRLGCVGATRGESATTPTLAEILRGVSHWIPDEQPDAVADLLLGWFAAHPV</sequence>
<gene>
    <name evidence="1" type="ORF">MHEC_15610</name>
</gene>
<accession>A0A7R7YR63</accession>
<protein>
    <recommendedName>
        <fullName evidence="3">Alpha/beta hydrolase</fullName>
    </recommendedName>
</protein>
<name>A0A7R7YR63_9MYCO</name>
<dbReference type="SUPFAM" id="SSF53474">
    <property type="entry name" value="alpha/beta-Hydrolases"/>
    <property type="match status" value="1"/>
</dbReference>
<dbReference type="InterPro" id="IPR029058">
    <property type="entry name" value="AB_hydrolase_fold"/>
</dbReference>
<dbReference type="EMBL" id="AP024237">
    <property type="protein sequence ID" value="BCO35128.1"/>
    <property type="molecule type" value="Genomic_DNA"/>
</dbReference>